<comment type="subcellular location">
    <subcellularLocation>
        <location evidence="1">Periplasm</location>
    </subcellularLocation>
</comment>
<dbReference type="AlphaFoldDB" id="A0AAQ0HCC2"/>
<accession>A0AAQ0HCC2</accession>
<sequence>MSHKCFGFMVAAMMSVSAPAMAQETTFKFAHFLPASHLMWEEGGRIFTDAVVEASGGTVKWNVYPAAQLGKDSLAVLSSNLADVSLIAPSYAQEKFPLSAVVELPGGYSTSCEGTAKFWHLSQPGGFLAQEEFDALDIHPLFVLTLSPYKVMTSQKQVERLEDMAGLKLRVTGEAMDKTVRALGGVPVRIQSSEMYDSISRGTVDGALYPFGGVTPYKLEEVLHNAVGGPRLGSGIVIYAMSKKGWDRLPEDMKAIFTEAAAMAQEAACAAQDREDSQIRDQIVADAGFKAVDLPAEESARWDAALEPVVQDWAARMDAQGKKGSQALEAYRAASPEF</sequence>
<dbReference type="Pfam" id="PF03480">
    <property type="entry name" value="DctP"/>
    <property type="match status" value="1"/>
</dbReference>
<name>A0AAQ0HCC2_PARVE</name>
<dbReference type="InterPro" id="IPR018389">
    <property type="entry name" value="DctP_fam"/>
</dbReference>
<evidence type="ECO:0000313" key="6">
    <source>
        <dbReference type="Proteomes" id="UP000256794"/>
    </source>
</evidence>
<reference evidence="5 6" key="1">
    <citation type="submission" date="2018-08" db="EMBL/GenBank/DDBJ databases">
        <title>Genomic Encyclopedia of Archaeal and Bacterial Type Strains, Phase II (KMG-II): from individual species to whole genera.</title>
        <authorList>
            <person name="Goeker M."/>
        </authorList>
    </citation>
    <scope>NUCLEOTIDE SEQUENCE [LARGE SCALE GENOMIC DNA]</scope>
    <source>
        <strain evidence="5 6">DSM 582</strain>
    </source>
</reference>
<keyword evidence="6" id="KW-1185">Reference proteome</keyword>
<feature type="chain" id="PRO_5043008793" evidence="4">
    <location>
        <begin position="23"/>
        <end position="338"/>
    </location>
</feature>
<keyword evidence="2 4" id="KW-0732">Signal</keyword>
<dbReference type="CDD" id="cd13601">
    <property type="entry name" value="PBP2_TRAP_DctP1_3_4_like"/>
    <property type="match status" value="1"/>
</dbReference>
<organism evidence="5 6">
    <name type="scientific">Paracoccus versutus</name>
    <name type="common">Thiobacillus versutus</name>
    <dbReference type="NCBI Taxonomy" id="34007"/>
    <lineage>
        <taxon>Bacteria</taxon>
        <taxon>Pseudomonadati</taxon>
        <taxon>Pseudomonadota</taxon>
        <taxon>Alphaproteobacteria</taxon>
        <taxon>Rhodobacterales</taxon>
        <taxon>Paracoccaceae</taxon>
        <taxon>Paracoccus</taxon>
    </lineage>
</organism>
<evidence type="ECO:0000313" key="5">
    <source>
        <dbReference type="EMBL" id="REG26294.1"/>
    </source>
</evidence>
<dbReference type="GO" id="GO:0055085">
    <property type="term" value="P:transmembrane transport"/>
    <property type="evidence" value="ECO:0007669"/>
    <property type="project" value="InterPro"/>
</dbReference>
<keyword evidence="3" id="KW-0574">Periplasm</keyword>
<dbReference type="EMBL" id="QUMX01000094">
    <property type="protein sequence ID" value="REG26294.1"/>
    <property type="molecule type" value="Genomic_DNA"/>
</dbReference>
<dbReference type="RefSeq" id="WP_084197485.1">
    <property type="nucleotide sequence ID" value="NZ_CP035284.1"/>
</dbReference>
<dbReference type="Proteomes" id="UP000256794">
    <property type="component" value="Unassembled WGS sequence"/>
</dbReference>
<evidence type="ECO:0000256" key="4">
    <source>
        <dbReference type="SAM" id="SignalP"/>
    </source>
</evidence>
<evidence type="ECO:0000256" key="1">
    <source>
        <dbReference type="ARBA" id="ARBA00004418"/>
    </source>
</evidence>
<dbReference type="InterPro" id="IPR038404">
    <property type="entry name" value="TRAP_DctP_sf"/>
</dbReference>
<feature type="signal peptide" evidence="4">
    <location>
        <begin position="1"/>
        <end position="22"/>
    </location>
</feature>
<protein>
    <submittedName>
        <fullName evidence="5">TRAP-type C4-dicarboxylate transport system substrate-binding protein</fullName>
    </submittedName>
</protein>
<evidence type="ECO:0000256" key="3">
    <source>
        <dbReference type="ARBA" id="ARBA00022764"/>
    </source>
</evidence>
<proteinExistence type="predicted"/>
<dbReference type="GO" id="GO:0042597">
    <property type="term" value="C:periplasmic space"/>
    <property type="evidence" value="ECO:0007669"/>
    <property type="project" value="UniProtKB-SubCell"/>
</dbReference>
<dbReference type="PANTHER" id="PTHR33376:SF15">
    <property type="entry name" value="BLL6794 PROTEIN"/>
    <property type="match status" value="1"/>
</dbReference>
<dbReference type="Gene3D" id="3.40.190.170">
    <property type="entry name" value="Bacterial extracellular solute-binding protein, family 7"/>
    <property type="match status" value="1"/>
</dbReference>
<dbReference type="NCBIfam" id="NF037995">
    <property type="entry name" value="TRAP_S1"/>
    <property type="match status" value="1"/>
</dbReference>
<gene>
    <name evidence="5" type="ORF">ATH84_10944</name>
</gene>
<evidence type="ECO:0000256" key="2">
    <source>
        <dbReference type="ARBA" id="ARBA00022729"/>
    </source>
</evidence>
<dbReference type="PANTHER" id="PTHR33376">
    <property type="match status" value="1"/>
</dbReference>
<comment type="caution">
    <text evidence="5">The sequence shown here is derived from an EMBL/GenBank/DDBJ whole genome shotgun (WGS) entry which is preliminary data.</text>
</comment>